<evidence type="ECO:0000313" key="1">
    <source>
        <dbReference type="EMBL" id="KAH1177533.1"/>
    </source>
</evidence>
<name>A0A9D3XDW1_9SAUR</name>
<dbReference type="Proteomes" id="UP000827986">
    <property type="component" value="Unassembled WGS sequence"/>
</dbReference>
<organism evidence="1 2">
    <name type="scientific">Mauremys mutica</name>
    <name type="common">yellowpond turtle</name>
    <dbReference type="NCBI Taxonomy" id="74926"/>
    <lineage>
        <taxon>Eukaryota</taxon>
        <taxon>Metazoa</taxon>
        <taxon>Chordata</taxon>
        <taxon>Craniata</taxon>
        <taxon>Vertebrata</taxon>
        <taxon>Euteleostomi</taxon>
        <taxon>Archelosauria</taxon>
        <taxon>Testudinata</taxon>
        <taxon>Testudines</taxon>
        <taxon>Cryptodira</taxon>
        <taxon>Durocryptodira</taxon>
        <taxon>Testudinoidea</taxon>
        <taxon>Geoemydidae</taxon>
        <taxon>Geoemydinae</taxon>
        <taxon>Mauremys</taxon>
    </lineage>
</organism>
<dbReference type="EMBL" id="JAHDVG010000474">
    <property type="protein sequence ID" value="KAH1177533.1"/>
    <property type="molecule type" value="Genomic_DNA"/>
</dbReference>
<keyword evidence="2" id="KW-1185">Reference proteome</keyword>
<dbReference type="AlphaFoldDB" id="A0A9D3XDW1"/>
<reference evidence="1" key="1">
    <citation type="submission" date="2021-09" db="EMBL/GenBank/DDBJ databases">
        <title>The genome of Mauremys mutica provides insights into the evolution of semi-aquatic lifestyle.</title>
        <authorList>
            <person name="Gong S."/>
            <person name="Gao Y."/>
        </authorList>
    </citation>
    <scope>NUCLEOTIDE SEQUENCE</scope>
    <source>
        <strain evidence="1">MM-2020</strain>
        <tissue evidence="1">Muscle</tissue>
    </source>
</reference>
<gene>
    <name evidence="1" type="ORF">KIL84_011235</name>
</gene>
<proteinExistence type="predicted"/>
<protein>
    <submittedName>
        <fullName evidence="1">Uncharacterized protein</fullName>
    </submittedName>
</protein>
<accession>A0A9D3XDW1</accession>
<sequence>MAVLVQLPKGQQVCLLWGRKIMWLLITGDSFPLIISSLLGKVAGELASRMNLFIIIHVYLEPPDQKPKPGLGYPVTGTISGVAEYWSGFFQAASFIVNKPRILHTLRTDDARTGTSDVLRRPPCGYPEEWTLCLTGSIHLKALIANPRVMAMFQTQPPRPEFTQYFADQNGAVGLRY</sequence>
<evidence type="ECO:0000313" key="2">
    <source>
        <dbReference type="Proteomes" id="UP000827986"/>
    </source>
</evidence>
<comment type="caution">
    <text evidence="1">The sequence shown here is derived from an EMBL/GenBank/DDBJ whole genome shotgun (WGS) entry which is preliminary data.</text>
</comment>